<dbReference type="InterPro" id="IPR013149">
    <property type="entry name" value="ADH-like_C"/>
</dbReference>
<evidence type="ECO:0000313" key="3">
    <source>
        <dbReference type="EMBL" id="KIJ38269.1"/>
    </source>
</evidence>
<gene>
    <name evidence="3" type="ORF">M422DRAFT_33392</name>
</gene>
<dbReference type="AlphaFoldDB" id="A0A0C9UTT1"/>
<dbReference type="InterPro" id="IPR011032">
    <property type="entry name" value="GroES-like_sf"/>
</dbReference>
<name>A0A0C9UTT1_SPHS4</name>
<protein>
    <recommendedName>
        <fullName evidence="2">Enoyl reductase (ER) domain-containing protein</fullName>
    </recommendedName>
</protein>
<evidence type="ECO:0000256" key="1">
    <source>
        <dbReference type="ARBA" id="ARBA00023002"/>
    </source>
</evidence>
<keyword evidence="4" id="KW-1185">Reference proteome</keyword>
<dbReference type="InterPro" id="IPR020843">
    <property type="entry name" value="ER"/>
</dbReference>
<dbReference type="Gene3D" id="3.90.180.10">
    <property type="entry name" value="Medium-chain alcohol dehydrogenases, catalytic domain"/>
    <property type="match status" value="1"/>
</dbReference>
<dbReference type="InterPro" id="IPR036291">
    <property type="entry name" value="NAD(P)-bd_dom_sf"/>
</dbReference>
<accession>A0A0C9UTT1</accession>
<dbReference type="GO" id="GO:0016628">
    <property type="term" value="F:oxidoreductase activity, acting on the CH-CH group of donors, NAD or NADP as acceptor"/>
    <property type="evidence" value="ECO:0007669"/>
    <property type="project" value="InterPro"/>
</dbReference>
<dbReference type="CDD" id="cd05288">
    <property type="entry name" value="PGDH"/>
    <property type="match status" value="1"/>
</dbReference>
<dbReference type="SUPFAM" id="SSF50129">
    <property type="entry name" value="GroES-like"/>
    <property type="match status" value="1"/>
</dbReference>
<dbReference type="Gene3D" id="3.40.50.720">
    <property type="entry name" value="NAD(P)-binding Rossmann-like Domain"/>
    <property type="match status" value="1"/>
</dbReference>
<dbReference type="HOGENOM" id="CLU_026673_29_1_1"/>
<proteinExistence type="predicted"/>
<dbReference type="PANTHER" id="PTHR43205:SF7">
    <property type="entry name" value="PROSTAGLANDIN REDUCTASE 1"/>
    <property type="match status" value="1"/>
</dbReference>
<dbReference type="PANTHER" id="PTHR43205">
    <property type="entry name" value="PROSTAGLANDIN REDUCTASE"/>
    <property type="match status" value="1"/>
</dbReference>
<evidence type="ECO:0000313" key="4">
    <source>
        <dbReference type="Proteomes" id="UP000054279"/>
    </source>
</evidence>
<organism evidence="3 4">
    <name type="scientific">Sphaerobolus stellatus (strain SS14)</name>
    <dbReference type="NCBI Taxonomy" id="990650"/>
    <lineage>
        <taxon>Eukaryota</taxon>
        <taxon>Fungi</taxon>
        <taxon>Dikarya</taxon>
        <taxon>Basidiomycota</taxon>
        <taxon>Agaricomycotina</taxon>
        <taxon>Agaricomycetes</taxon>
        <taxon>Phallomycetidae</taxon>
        <taxon>Geastrales</taxon>
        <taxon>Sphaerobolaceae</taxon>
        <taxon>Sphaerobolus</taxon>
    </lineage>
</organism>
<sequence length="366" mass="40634">MAPVPNPRVLFASIPSGYPVPGENTKYDDSEKIDLENIELKGGYITRTVLLSPEPWLRERMRDPSIVSYGTPMRMGLPIIGPGLMKVLRSEDPKIKEGEFLYGTIPWQLYIVHPWDGWKPYPPGSLPDYTVDMDHGIFNKVEKLPGGKDWTSLPGVVGIAGMTAWMALKEHGDLKKGETIYISTGAGAVGLMVCQFAKFAGLKVIASTGSDEKVKYLLEEIGVDHAFNYKTTNVDAALSKWGPIDVYWDNVGGPTLDAAILHCKVNARIIACGYITEYNGQEKYGVKNLAWLFKKRIKIYGILLPDLIPKWLGPFFEEVYKLLSEGKLKTREHIVHGLENADTAWVDMLQGKHLGKTVVVISDADA</sequence>
<dbReference type="FunFam" id="3.40.50.720:FF:000121">
    <property type="entry name" value="Prostaglandin reductase 2"/>
    <property type="match status" value="1"/>
</dbReference>
<dbReference type="EMBL" id="KN837162">
    <property type="protein sequence ID" value="KIJ38269.1"/>
    <property type="molecule type" value="Genomic_DNA"/>
</dbReference>
<dbReference type="Proteomes" id="UP000054279">
    <property type="component" value="Unassembled WGS sequence"/>
</dbReference>
<evidence type="ECO:0000259" key="2">
    <source>
        <dbReference type="SMART" id="SM00829"/>
    </source>
</evidence>
<feature type="domain" description="Enoyl reductase (ER)" evidence="2">
    <location>
        <begin position="83"/>
        <end position="359"/>
    </location>
</feature>
<dbReference type="SMART" id="SM00829">
    <property type="entry name" value="PKS_ER"/>
    <property type="match status" value="1"/>
</dbReference>
<keyword evidence="1" id="KW-0560">Oxidoreductase</keyword>
<dbReference type="InterPro" id="IPR045010">
    <property type="entry name" value="MDR_fam"/>
</dbReference>
<dbReference type="Pfam" id="PF00107">
    <property type="entry name" value="ADH_zinc_N"/>
    <property type="match status" value="1"/>
</dbReference>
<dbReference type="OrthoDB" id="809632at2759"/>
<dbReference type="SUPFAM" id="SSF51735">
    <property type="entry name" value="NAD(P)-binding Rossmann-fold domains"/>
    <property type="match status" value="1"/>
</dbReference>
<reference evidence="3 4" key="1">
    <citation type="submission" date="2014-06" db="EMBL/GenBank/DDBJ databases">
        <title>Evolutionary Origins and Diversification of the Mycorrhizal Mutualists.</title>
        <authorList>
            <consortium name="DOE Joint Genome Institute"/>
            <consortium name="Mycorrhizal Genomics Consortium"/>
            <person name="Kohler A."/>
            <person name="Kuo A."/>
            <person name="Nagy L.G."/>
            <person name="Floudas D."/>
            <person name="Copeland A."/>
            <person name="Barry K.W."/>
            <person name="Cichocki N."/>
            <person name="Veneault-Fourrey C."/>
            <person name="LaButti K."/>
            <person name="Lindquist E.A."/>
            <person name="Lipzen A."/>
            <person name="Lundell T."/>
            <person name="Morin E."/>
            <person name="Murat C."/>
            <person name="Riley R."/>
            <person name="Ohm R."/>
            <person name="Sun H."/>
            <person name="Tunlid A."/>
            <person name="Henrissat B."/>
            <person name="Grigoriev I.V."/>
            <person name="Hibbett D.S."/>
            <person name="Martin F."/>
        </authorList>
    </citation>
    <scope>NUCLEOTIDE SEQUENCE [LARGE SCALE GENOMIC DNA]</scope>
    <source>
        <strain evidence="3 4">SS14</strain>
    </source>
</reference>